<evidence type="ECO:0000313" key="7">
    <source>
        <dbReference type="Proteomes" id="UP001432180"/>
    </source>
</evidence>
<dbReference type="PANTHER" id="PTHR43284">
    <property type="entry name" value="ASPARAGINE SYNTHETASE (GLUTAMINE-HYDROLYZING)"/>
    <property type="match status" value="1"/>
</dbReference>
<reference evidence="6 7" key="1">
    <citation type="journal article" date="2023" name="Microorganisms">
        <title>Thiorhodovibrio frisius and Trv. litoralis spp. nov., Two Novel Members from a Clade of Fastidious Purple Sulfur Bacteria That Exhibit Unique Red-Shifted Light-Harvesting Capabilities.</title>
        <authorList>
            <person name="Methner A."/>
            <person name="Kuzyk S.B."/>
            <person name="Petersen J."/>
            <person name="Bauer S."/>
            <person name="Brinkmann H."/>
            <person name="Sichau K."/>
            <person name="Wanner G."/>
            <person name="Wolf J."/>
            <person name="Neumann-Schaal M."/>
            <person name="Henke P."/>
            <person name="Tank M."/>
            <person name="Sproer C."/>
            <person name="Bunk B."/>
            <person name="Overmann J."/>
        </authorList>
    </citation>
    <scope>NUCLEOTIDE SEQUENCE [LARGE SCALE GENOMIC DNA]</scope>
    <source>
        <strain evidence="6 7">DSM 6702</strain>
    </source>
</reference>
<dbReference type="EMBL" id="CP121472">
    <property type="protein sequence ID" value="WPL17659.1"/>
    <property type="molecule type" value="Genomic_DNA"/>
</dbReference>
<dbReference type="SUPFAM" id="SSF52402">
    <property type="entry name" value="Adenine nucleotide alpha hydrolases-like"/>
    <property type="match status" value="1"/>
</dbReference>
<dbReference type="InterPro" id="IPR006426">
    <property type="entry name" value="Asn_synth_AEB"/>
</dbReference>
<evidence type="ECO:0000256" key="1">
    <source>
        <dbReference type="ARBA" id="ARBA00005187"/>
    </source>
</evidence>
<evidence type="ECO:0000256" key="4">
    <source>
        <dbReference type="ARBA" id="ARBA00048741"/>
    </source>
</evidence>
<organism evidence="6 7">
    <name type="scientific">Thiorhodovibrio winogradskyi</name>
    <dbReference type="NCBI Taxonomy" id="77007"/>
    <lineage>
        <taxon>Bacteria</taxon>
        <taxon>Pseudomonadati</taxon>
        <taxon>Pseudomonadota</taxon>
        <taxon>Gammaproteobacteria</taxon>
        <taxon>Chromatiales</taxon>
        <taxon>Chromatiaceae</taxon>
        <taxon>Thiorhodovibrio</taxon>
    </lineage>
</organism>
<dbReference type="Pfam" id="PF00733">
    <property type="entry name" value="Asn_synthase"/>
    <property type="match status" value="1"/>
</dbReference>
<evidence type="ECO:0000256" key="3">
    <source>
        <dbReference type="ARBA" id="ARBA00012737"/>
    </source>
</evidence>
<comment type="similarity">
    <text evidence="2">Belongs to the asparagine synthetase family.</text>
</comment>
<comment type="pathway">
    <text evidence="1">Amino-acid biosynthesis; L-asparagine biosynthesis; L-asparagine from L-aspartate (L-Gln route): step 1/1.</text>
</comment>
<dbReference type="Gene3D" id="3.60.20.10">
    <property type="entry name" value="Glutamine Phosphoribosylpyrophosphate, subunit 1, domain 1"/>
    <property type="match status" value="1"/>
</dbReference>
<dbReference type="InterPro" id="IPR029055">
    <property type="entry name" value="Ntn_hydrolases_N"/>
</dbReference>
<accession>A0ABZ0SAU8</accession>
<gene>
    <name evidence="6" type="primary">asnO</name>
    <name evidence="6" type="ORF">Thiowin_02694</name>
</gene>
<evidence type="ECO:0000259" key="5">
    <source>
        <dbReference type="Pfam" id="PF00733"/>
    </source>
</evidence>
<evidence type="ECO:0000256" key="2">
    <source>
        <dbReference type="ARBA" id="ARBA00005752"/>
    </source>
</evidence>
<dbReference type="GO" id="GO:0004066">
    <property type="term" value="F:asparagine synthase (glutamine-hydrolyzing) activity"/>
    <property type="evidence" value="ECO:0007669"/>
    <property type="project" value="UniProtKB-EC"/>
</dbReference>
<dbReference type="InterPro" id="IPR014729">
    <property type="entry name" value="Rossmann-like_a/b/a_fold"/>
</dbReference>
<keyword evidence="7" id="KW-1185">Reference proteome</keyword>
<dbReference type="EC" id="6.3.5.4" evidence="3"/>
<dbReference type="InterPro" id="IPR051786">
    <property type="entry name" value="ASN_synthetase/amidase"/>
</dbReference>
<dbReference type="RefSeq" id="WP_328983471.1">
    <property type="nucleotide sequence ID" value="NZ_CP121472.1"/>
</dbReference>
<evidence type="ECO:0000313" key="6">
    <source>
        <dbReference type="EMBL" id="WPL17659.1"/>
    </source>
</evidence>
<dbReference type="InterPro" id="IPR001962">
    <property type="entry name" value="Asn_synthase"/>
</dbReference>
<dbReference type="SUPFAM" id="SSF56235">
    <property type="entry name" value="N-terminal nucleophile aminohydrolases (Ntn hydrolases)"/>
    <property type="match status" value="1"/>
</dbReference>
<dbReference type="Proteomes" id="UP001432180">
    <property type="component" value="Chromosome"/>
</dbReference>
<comment type="catalytic activity">
    <reaction evidence="4">
        <text>L-aspartate + L-glutamine + ATP + H2O = L-asparagine + L-glutamate + AMP + diphosphate + H(+)</text>
        <dbReference type="Rhea" id="RHEA:12228"/>
        <dbReference type="ChEBI" id="CHEBI:15377"/>
        <dbReference type="ChEBI" id="CHEBI:15378"/>
        <dbReference type="ChEBI" id="CHEBI:29985"/>
        <dbReference type="ChEBI" id="CHEBI:29991"/>
        <dbReference type="ChEBI" id="CHEBI:30616"/>
        <dbReference type="ChEBI" id="CHEBI:33019"/>
        <dbReference type="ChEBI" id="CHEBI:58048"/>
        <dbReference type="ChEBI" id="CHEBI:58359"/>
        <dbReference type="ChEBI" id="CHEBI:456215"/>
        <dbReference type="EC" id="6.3.5.4"/>
    </reaction>
</comment>
<feature type="domain" description="Asparagine synthetase" evidence="5">
    <location>
        <begin position="209"/>
        <end position="469"/>
    </location>
</feature>
<proteinExistence type="inferred from homology"/>
<name>A0ABZ0SAU8_9GAMM</name>
<protein>
    <recommendedName>
        <fullName evidence="3">asparagine synthase (glutamine-hydrolyzing)</fullName>
        <ecNumber evidence="3">6.3.5.4</ecNumber>
    </recommendedName>
</protein>
<dbReference type="Gene3D" id="3.40.50.620">
    <property type="entry name" value="HUPs"/>
    <property type="match status" value="1"/>
</dbReference>
<dbReference type="PANTHER" id="PTHR43284:SF1">
    <property type="entry name" value="ASPARAGINE SYNTHETASE"/>
    <property type="match status" value="1"/>
</dbReference>
<keyword evidence="6" id="KW-0436">Ligase</keyword>
<sequence>MLHRMLPETDQNFGKVARLQSLEESGGILASTFAWRNPETYHAASEQAKCSIFIHGELYDLKPKLILEDYINQRPAFLNHLEAEGAFAGLIHDRLNSKVHIFADFFGLENIFYYYDNDKFALSTNIKNISAIPGIDRTVDMETLASFWNFGFAINQQTPFKEIKLLPPGTLLSLDLKNWKLAHHTYANLLDLFHFGGDDSQDLAEPVRLFQHAVNIRTSDYASTRLGLSLSGGLDSRAILSAIGEKSAKLTTYTLGLKKCADEILAEKMAAICNTKHTFVPIDQTALEDFESLAQTLVYHSDGFYHPHESTEQVALNYLASDPFDIMLRGHGGEIAKYSLAYPFQSFRGMDDHSSSDIFDHFFERASLARQDIDFKKLFIHPVAQESQFLSYNAMRHSIDPVMKSGIRNCDLGIYLYIDQWIRRQVVSSLSLFRDKVGIRMPYMDRRFIRSLLSLDPKRRYSGEFQRRLVHDLSPDLEKVPDSNTGAPLNAGKVEVFMKDKLHSVLRKMGIKGHRHYTEFQEWQRKHFRDAIQQILFSERCLDRNYYDKKALEGIFQQHISGKNNYSHFFGTAVGIELWHRLFVD</sequence>
<dbReference type="PIRSF" id="PIRSF001589">
    <property type="entry name" value="Asn_synthetase_glu-h"/>
    <property type="match status" value="1"/>
</dbReference>